<dbReference type="Pfam" id="PF12802">
    <property type="entry name" value="MarR_2"/>
    <property type="match status" value="1"/>
</dbReference>
<dbReference type="AlphaFoldDB" id="A0A916VG75"/>
<dbReference type="PRINTS" id="PR00598">
    <property type="entry name" value="HTHMARR"/>
</dbReference>
<keyword evidence="4" id="KW-1185">Reference proteome</keyword>
<dbReference type="Gene3D" id="1.10.10.10">
    <property type="entry name" value="Winged helix-like DNA-binding domain superfamily/Winged helix DNA-binding domain"/>
    <property type="match status" value="1"/>
</dbReference>
<sequence length="166" mass="18666">MVDENMESKQSPTAKQLMEAFMMMVRTFRDDPSGIPGCKRSHVMLLYCLKQASEAEALGLRISDISKRLKVTSPTVTQWVNELEAGGLVVRKGDGEDRRVVRVQLSDKGEQVLMKVKDVWLQTFNGLVEYLGEQESQSLAASLVKALSYMQQHRDRLKQTSLGGDM</sequence>
<feature type="domain" description="HTH marR-type" evidence="2">
    <location>
        <begin position="14"/>
        <end position="148"/>
    </location>
</feature>
<evidence type="ECO:0000313" key="4">
    <source>
        <dbReference type="Proteomes" id="UP000654993"/>
    </source>
</evidence>
<dbReference type="SUPFAM" id="SSF46785">
    <property type="entry name" value="Winged helix' DNA-binding domain"/>
    <property type="match status" value="1"/>
</dbReference>
<dbReference type="EMBL" id="BMAQ01000004">
    <property type="protein sequence ID" value="GFR37250.1"/>
    <property type="molecule type" value="Genomic_DNA"/>
</dbReference>
<dbReference type="GO" id="GO:0006950">
    <property type="term" value="P:response to stress"/>
    <property type="evidence" value="ECO:0007669"/>
    <property type="project" value="TreeGrafter"/>
</dbReference>
<evidence type="ECO:0000256" key="1">
    <source>
        <dbReference type="ARBA" id="ARBA00023125"/>
    </source>
</evidence>
<proteinExistence type="predicted"/>
<dbReference type="InterPro" id="IPR039422">
    <property type="entry name" value="MarR/SlyA-like"/>
</dbReference>
<reference evidence="3" key="1">
    <citation type="submission" date="2020-08" db="EMBL/GenBank/DDBJ databases">
        <authorList>
            <person name="Uke A."/>
            <person name="Chhe C."/>
            <person name="Baramee S."/>
            <person name="Kosugi A."/>
        </authorList>
    </citation>
    <scope>NUCLEOTIDE SEQUENCE</scope>
    <source>
        <strain evidence="3">DA-C8</strain>
    </source>
</reference>
<dbReference type="Proteomes" id="UP000654993">
    <property type="component" value="Unassembled WGS sequence"/>
</dbReference>
<dbReference type="CDD" id="cd00090">
    <property type="entry name" value="HTH_ARSR"/>
    <property type="match status" value="1"/>
</dbReference>
<organism evidence="3 4">
    <name type="scientific">Insulibacter thermoxylanivorax</name>
    <dbReference type="NCBI Taxonomy" id="2749268"/>
    <lineage>
        <taxon>Bacteria</taxon>
        <taxon>Bacillati</taxon>
        <taxon>Bacillota</taxon>
        <taxon>Bacilli</taxon>
        <taxon>Bacillales</taxon>
        <taxon>Paenibacillaceae</taxon>
        <taxon>Insulibacter</taxon>
    </lineage>
</organism>
<dbReference type="GO" id="GO:0046914">
    <property type="term" value="F:transition metal ion binding"/>
    <property type="evidence" value="ECO:0007669"/>
    <property type="project" value="InterPro"/>
</dbReference>
<dbReference type="GO" id="GO:0003700">
    <property type="term" value="F:DNA-binding transcription factor activity"/>
    <property type="evidence" value="ECO:0007669"/>
    <property type="project" value="InterPro"/>
</dbReference>
<reference evidence="3" key="2">
    <citation type="journal article" date="2021" name="Data Brief">
        <title>Draft genome sequence data of the facultative, thermophilic, xylanolytic bacterium Paenibacillus sp. strain DA-C8.</title>
        <authorList>
            <person name="Chhe C."/>
            <person name="Uke A."/>
            <person name="Baramee S."/>
            <person name="Ungkulpasvich U."/>
            <person name="Tachaapaikoon C."/>
            <person name="Pason P."/>
            <person name="Waeonukul R."/>
            <person name="Ratanakhanokchai K."/>
            <person name="Kosugi A."/>
        </authorList>
    </citation>
    <scope>NUCLEOTIDE SEQUENCE</scope>
    <source>
        <strain evidence="3">DA-C8</strain>
    </source>
</reference>
<dbReference type="GO" id="GO:0003677">
    <property type="term" value="F:DNA binding"/>
    <property type="evidence" value="ECO:0007669"/>
    <property type="project" value="UniProtKB-KW"/>
</dbReference>
<comment type="caution">
    <text evidence="3">The sequence shown here is derived from an EMBL/GenBank/DDBJ whole genome shotgun (WGS) entry which is preliminary data.</text>
</comment>
<dbReference type="SMART" id="SM00529">
    <property type="entry name" value="HTH_DTXR"/>
    <property type="match status" value="1"/>
</dbReference>
<dbReference type="InterPro" id="IPR036390">
    <property type="entry name" value="WH_DNA-bd_sf"/>
</dbReference>
<dbReference type="InterPro" id="IPR011991">
    <property type="entry name" value="ArsR-like_HTH"/>
</dbReference>
<gene>
    <name evidence="3" type="ORF">PRECH8_05460</name>
</gene>
<evidence type="ECO:0000259" key="2">
    <source>
        <dbReference type="PROSITE" id="PS50995"/>
    </source>
</evidence>
<dbReference type="PANTHER" id="PTHR33164:SF43">
    <property type="entry name" value="HTH-TYPE TRANSCRIPTIONAL REPRESSOR YETL"/>
    <property type="match status" value="1"/>
</dbReference>
<dbReference type="InterPro" id="IPR036388">
    <property type="entry name" value="WH-like_DNA-bd_sf"/>
</dbReference>
<dbReference type="PROSITE" id="PS50995">
    <property type="entry name" value="HTH_MARR_2"/>
    <property type="match status" value="1"/>
</dbReference>
<evidence type="ECO:0000313" key="3">
    <source>
        <dbReference type="EMBL" id="GFR37250.1"/>
    </source>
</evidence>
<protein>
    <submittedName>
        <fullName evidence="3">Transcriptional regulator</fullName>
    </submittedName>
</protein>
<dbReference type="PANTHER" id="PTHR33164">
    <property type="entry name" value="TRANSCRIPTIONAL REGULATOR, MARR FAMILY"/>
    <property type="match status" value="1"/>
</dbReference>
<dbReference type="InterPro" id="IPR000835">
    <property type="entry name" value="HTH_MarR-typ"/>
</dbReference>
<keyword evidence="1" id="KW-0238">DNA-binding</keyword>
<dbReference type="InterPro" id="IPR022689">
    <property type="entry name" value="Iron_dep_repressor"/>
</dbReference>
<name>A0A916VG75_9BACL</name>
<dbReference type="SMART" id="SM00347">
    <property type="entry name" value="HTH_MARR"/>
    <property type="match status" value="1"/>
</dbReference>
<accession>A0A916VG75</accession>